<accession>A0AA90K818</accession>
<dbReference type="InterPro" id="IPR023772">
    <property type="entry name" value="DNA-bd_HTH_TetR-type_CS"/>
</dbReference>
<dbReference type="NCBIfam" id="NF041196">
    <property type="entry name" value="ScbR_bind_reg"/>
    <property type="match status" value="1"/>
</dbReference>
<feature type="domain" description="HTH tetR-type" evidence="5">
    <location>
        <begin position="7"/>
        <end position="67"/>
    </location>
</feature>
<proteinExistence type="predicted"/>
<evidence type="ECO:0000256" key="3">
    <source>
        <dbReference type="ARBA" id="ARBA00023163"/>
    </source>
</evidence>
<keyword evidence="1" id="KW-0805">Transcription regulation</keyword>
<evidence type="ECO:0000313" key="7">
    <source>
        <dbReference type="EMBL" id="MDI5968937.1"/>
    </source>
</evidence>
<sequence>MAQTRAVRTRATIVRAAGELFGERGYHGASTTDILERCGLTRGALYFHFPSKEAIADAVVDHQAQALSAPERESPLQATIALTFAYADSLLRDPVMRGAVRLAVEQGTYRKPDAAPYEGPQEAVLGLFLQAEARGELLTTADPHAIARLMVAAFTGVQLVSDALTGRGDLMERLTDLWRYLLPGIANPGLLPHLRVPDLDS</sequence>
<protein>
    <submittedName>
        <fullName evidence="7">ScbR family autoregulator-binding transcription factor</fullName>
    </submittedName>
</protein>
<name>A0AA90K818_9ACTN</name>
<dbReference type="PANTHER" id="PTHR30055:SF234">
    <property type="entry name" value="HTH-TYPE TRANSCRIPTIONAL REGULATOR BETI"/>
    <property type="match status" value="1"/>
</dbReference>
<dbReference type="InterPro" id="IPR050109">
    <property type="entry name" value="HTH-type_TetR-like_transc_reg"/>
</dbReference>
<dbReference type="EMBL" id="JABXJJ020000007">
    <property type="protein sequence ID" value="MDI5968937.1"/>
    <property type="molecule type" value="Genomic_DNA"/>
</dbReference>
<evidence type="ECO:0000256" key="2">
    <source>
        <dbReference type="ARBA" id="ARBA00023125"/>
    </source>
</evidence>
<gene>
    <name evidence="6" type="ORF">POF43_022255</name>
    <name evidence="7" type="ORF">POF50_006195</name>
</gene>
<keyword evidence="3" id="KW-0804">Transcription</keyword>
<dbReference type="PROSITE" id="PS01081">
    <property type="entry name" value="HTH_TETR_1"/>
    <property type="match status" value="1"/>
</dbReference>
<dbReference type="Pfam" id="PF00440">
    <property type="entry name" value="TetR_N"/>
    <property type="match status" value="1"/>
</dbReference>
<evidence type="ECO:0000313" key="6">
    <source>
        <dbReference type="EMBL" id="MDI5965414.1"/>
    </source>
</evidence>
<keyword evidence="8" id="KW-1185">Reference proteome</keyword>
<evidence type="ECO:0000259" key="5">
    <source>
        <dbReference type="PROSITE" id="PS50977"/>
    </source>
</evidence>
<dbReference type="GO" id="GO:0003700">
    <property type="term" value="F:DNA-binding transcription factor activity"/>
    <property type="evidence" value="ECO:0007669"/>
    <property type="project" value="TreeGrafter"/>
</dbReference>
<dbReference type="SUPFAM" id="SSF46689">
    <property type="entry name" value="Homeodomain-like"/>
    <property type="match status" value="1"/>
</dbReference>
<dbReference type="PROSITE" id="PS50977">
    <property type="entry name" value="HTH_TETR_2"/>
    <property type="match status" value="1"/>
</dbReference>
<dbReference type="GO" id="GO:0000976">
    <property type="term" value="F:transcription cis-regulatory region binding"/>
    <property type="evidence" value="ECO:0007669"/>
    <property type="project" value="TreeGrafter"/>
</dbReference>
<dbReference type="Pfam" id="PF21935">
    <property type="entry name" value="TetR_C_45"/>
    <property type="match status" value="1"/>
</dbReference>
<dbReference type="PRINTS" id="PR00455">
    <property type="entry name" value="HTHTETR"/>
</dbReference>
<dbReference type="Proteomes" id="UP001156398">
    <property type="component" value="Unassembled WGS sequence"/>
</dbReference>
<evidence type="ECO:0000256" key="1">
    <source>
        <dbReference type="ARBA" id="ARBA00023015"/>
    </source>
</evidence>
<dbReference type="InterPro" id="IPR054126">
    <property type="entry name" value="CprB_TetR_C"/>
</dbReference>
<evidence type="ECO:0000256" key="4">
    <source>
        <dbReference type="PROSITE-ProRule" id="PRU00335"/>
    </source>
</evidence>
<dbReference type="RefSeq" id="WP_271314471.1">
    <property type="nucleotide sequence ID" value="NZ_JAAGKO020000034.1"/>
</dbReference>
<dbReference type="InterPro" id="IPR047923">
    <property type="entry name" value="ArpA-like"/>
</dbReference>
<keyword evidence="2 4" id="KW-0238">DNA-binding</keyword>
<dbReference type="Gene3D" id="1.10.357.10">
    <property type="entry name" value="Tetracycline Repressor, domain 2"/>
    <property type="match status" value="1"/>
</dbReference>
<dbReference type="InterPro" id="IPR009057">
    <property type="entry name" value="Homeodomain-like_sf"/>
</dbReference>
<reference evidence="7 8" key="1">
    <citation type="submission" date="2023-05" db="EMBL/GenBank/DDBJ databases">
        <title>Streptantibioticus silvisoli sp. nov., acidotolerant actinomycetes 1 from pine litter.</title>
        <authorList>
            <person name="Swiecimska M."/>
            <person name="Golinska P."/>
            <person name="Sangal V."/>
            <person name="Wachnowicz B."/>
            <person name="Goodfellow M."/>
        </authorList>
    </citation>
    <scope>NUCLEOTIDE SEQUENCE</scope>
    <source>
        <strain evidence="7">SL13</strain>
        <strain evidence="6 8">SL54</strain>
    </source>
</reference>
<organism evidence="7">
    <name type="scientific">Streptantibioticus silvisoli</name>
    <dbReference type="NCBI Taxonomy" id="2705255"/>
    <lineage>
        <taxon>Bacteria</taxon>
        <taxon>Bacillati</taxon>
        <taxon>Actinomycetota</taxon>
        <taxon>Actinomycetes</taxon>
        <taxon>Kitasatosporales</taxon>
        <taxon>Streptomycetaceae</taxon>
        <taxon>Streptantibioticus</taxon>
    </lineage>
</organism>
<dbReference type="PANTHER" id="PTHR30055">
    <property type="entry name" value="HTH-TYPE TRANSCRIPTIONAL REGULATOR RUTR"/>
    <property type="match status" value="1"/>
</dbReference>
<dbReference type="EMBL" id="JAAGKO020000034">
    <property type="protein sequence ID" value="MDI5965414.1"/>
    <property type="molecule type" value="Genomic_DNA"/>
</dbReference>
<evidence type="ECO:0000313" key="8">
    <source>
        <dbReference type="Proteomes" id="UP001156398"/>
    </source>
</evidence>
<dbReference type="InterPro" id="IPR001647">
    <property type="entry name" value="HTH_TetR"/>
</dbReference>
<dbReference type="SUPFAM" id="SSF48498">
    <property type="entry name" value="Tetracyclin repressor-like, C-terminal domain"/>
    <property type="match status" value="1"/>
</dbReference>
<dbReference type="InterPro" id="IPR036271">
    <property type="entry name" value="Tet_transcr_reg_TetR-rel_C_sf"/>
</dbReference>
<feature type="DNA-binding region" description="H-T-H motif" evidence="4">
    <location>
        <begin position="30"/>
        <end position="49"/>
    </location>
</feature>
<comment type="caution">
    <text evidence="7">The sequence shown here is derived from an EMBL/GenBank/DDBJ whole genome shotgun (WGS) entry which is preliminary data.</text>
</comment>
<dbReference type="AlphaFoldDB" id="A0AA90K818"/>